<feature type="transmembrane region" description="Helical" evidence="10">
    <location>
        <begin position="281"/>
        <end position="301"/>
    </location>
</feature>
<dbReference type="STRING" id="1884261.A0A5C3QAV7"/>
<dbReference type="FunFam" id="3.40.50.300:FF:000997">
    <property type="entry name" value="Multidrug resistance-associated protein 1"/>
    <property type="match status" value="1"/>
</dbReference>
<feature type="transmembrane region" description="Helical" evidence="10">
    <location>
        <begin position="789"/>
        <end position="813"/>
    </location>
</feature>
<dbReference type="CDD" id="cd03250">
    <property type="entry name" value="ABCC_MRP_domain1"/>
    <property type="match status" value="1"/>
</dbReference>
<dbReference type="InterPro" id="IPR050173">
    <property type="entry name" value="ABC_transporter_C-like"/>
</dbReference>
<feature type="region of interest" description="Disordered" evidence="9">
    <location>
        <begin position="734"/>
        <end position="757"/>
    </location>
</feature>
<dbReference type="GO" id="GO:0016020">
    <property type="term" value="C:membrane"/>
    <property type="evidence" value="ECO:0007669"/>
    <property type="project" value="UniProtKB-SubCell"/>
</dbReference>
<accession>A0A5C3QAV7</accession>
<evidence type="ECO:0000256" key="8">
    <source>
        <dbReference type="ARBA" id="ARBA00023136"/>
    </source>
</evidence>
<feature type="domain" description="ABC transporter" evidence="11">
    <location>
        <begin position="506"/>
        <end position="728"/>
    </location>
</feature>
<gene>
    <name evidence="13" type="ORF">BDV98DRAFT_184617</name>
</gene>
<dbReference type="PANTHER" id="PTHR24223">
    <property type="entry name" value="ATP-BINDING CASSETTE SUB-FAMILY C"/>
    <property type="match status" value="1"/>
</dbReference>
<dbReference type="Gene3D" id="3.40.50.300">
    <property type="entry name" value="P-loop containing nucleotide triphosphate hydrolases"/>
    <property type="match status" value="2"/>
</dbReference>
<dbReference type="PANTHER" id="PTHR24223:SF456">
    <property type="entry name" value="MULTIDRUG RESISTANCE-ASSOCIATED PROTEIN LETHAL(2)03659"/>
    <property type="match status" value="1"/>
</dbReference>
<dbReference type="OrthoDB" id="6500128at2759"/>
<keyword evidence="3" id="KW-0813">Transport</keyword>
<feature type="domain" description="ABC transporter" evidence="11">
    <location>
        <begin position="1112"/>
        <end position="1352"/>
    </location>
</feature>
<dbReference type="SUPFAM" id="SSF52540">
    <property type="entry name" value="P-loop containing nucleoside triphosphate hydrolases"/>
    <property type="match status" value="2"/>
</dbReference>
<feature type="transmembrane region" description="Helical" evidence="10">
    <location>
        <begin position="905"/>
        <end position="926"/>
    </location>
</feature>
<feature type="transmembrane region" description="Helical" evidence="10">
    <location>
        <begin position="220"/>
        <end position="241"/>
    </location>
</feature>
<dbReference type="PROSITE" id="PS50893">
    <property type="entry name" value="ABC_TRANSPORTER_2"/>
    <property type="match status" value="2"/>
</dbReference>
<dbReference type="Proteomes" id="UP000305067">
    <property type="component" value="Unassembled WGS sequence"/>
</dbReference>
<dbReference type="InterPro" id="IPR027417">
    <property type="entry name" value="P-loop_NTPase"/>
</dbReference>
<feature type="domain" description="ABC transmembrane type-1" evidence="12">
    <location>
        <begin position="143"/>
        <end position="443"/>
    </location>
</feature>
<keyword evidence="5" id="KW-0547">Nucleotide-binding</keyword>
<evidence type="ECO:0000256" key="4">
    <source>
        <dbReference type="ARBA" id="ARBA00022692"/>
    </source>
</evidence>
<evidence type="ECO:0000256" key="1">
    <source>
        <dbReference type="ARBA" id="ARBA00004141"/>
    </source>
</evidence>
<dbReference type="GO" id="GO:0016887">
    <property type="term" value="F:ATP hydrolysis activity"/>
    <property type="evidence" value="ECO:0007669"/>
    <property type="project" value="InterPro"/>
</dbReference>
<feature type="transmembrane region" description="Helical" evidence="10">
    <location>
        <begin position="1021"/>
        <end position="1039"/>
    </location>
</feature>
<feature type="transmembrane region" description="Helical" evidence="10">
    <location>
        <begin position="307"/>
        <end position="325"/>
    </location>
</feature>
<evidence type="ECO:0000256" key="2">
    <source>
        <dbReference type="ARBA" id="ARBA00009726"/>
    </source>
</evidence>
<keyword evidence="6" id="KW-0067">ATP-binding</keyword>
<evidence type="ECO:0000256" key="10">
    <source>
        <dbReference type="SAM" id="Phobius"/>
    </source>
</evidence>
<evidence type="ECO:0000256" key="6">
    <source>
        <dbReference type="ARBA" id="ARBA00022840"/>
    </source>
</evidence>
<dbReference type="SMART" id="SM00382">
    <property type="entry name" value="AAA"/>
    <property type="match status" value="2"/>
</dbReference>
<reference evidence="13 14" key="1">
    <citation type="journal article" date="2019" name="Nat. Ecol. Evol.">
        <title>Megaphylogeny resolves global patterns of mushroom evolution.</title>
        <authorList>
            <person name="Varga T."/>
            <person name="Krizsan K."/>
            <person name="Foldi C."/>
            <person name="Dima B."/>
            <person name="Sanchez-Garcia M."/>
            <person name="Sanchez-Ramirez S."/>
            <person name="Szollosi G.J."/>
            <person name="Szarkandi J.G."/>
            <person name="Papp V."/>
            <person name="Albert L."/>
            <person name="Andreopoulos W."/>
            <person name="Angelini C."/>
            <person name="Antonin V."/>
            <person name="Barry K.W."/>
            <person name="Bougher N.L."/>
            <person name="Buchanan P."/>
            <person name="Buyck B."/>
            <person name="Bense V."/>
            <person name="Catcheside P."/>
            <person name="Chovatia M."/>
            <person name="Cooper J."/>
            <person name="Damon W."/>
            <person name="Desjardin D."/>
            <person name="Finy P."/>
            <person name="Geml J."/>
            <person name="Haridas S."/>
            <person name="Hughes K."/>
            <person name="Justo A."/>
            <person name="Karasinski D."/>
            <person name="Kautmanova I."/>
            <person name="Kiss B."/>
            <person name="Kocsube S."/>
            <person name="Kotiranta H."/>
            <person name="LaButti K.M."/>
            <person name="Lechner B.E."/>
            <person name="Liimatainen K."/>
            <person name="Lipzen A."/>
            <person name="Lukacs Z."/>
            <person name="Mihaltcheva S."/>
            <person name="Morgado L.N."/>
            <person name="Niskanen T."/>
            <person name="Noordeloos M.E."/>
            <person name="Ohm R.A."/>
            <person name="Ortiz-Santana B."/>
            <person name="Ovrebo C."/>
            <person name="Racz N."/>
            <person name="Riley R."/>
            <person name="Savchenko A."/>
            <person name="Shiryaev A."/>
            <person name="Soop K."/>
            <person name="Spirin V."/>
            <person name="Szebenyi C."/>
            <person name="Tomsovsky M."/>
            <person name="Tulloss R.E."/>
            <person name="Uehling J."/>
            <person name="Grigoriev I.V."/>
            <person name="Vagvolgyi C."/>
            <person name="Papp T."/>
            <person name="Martin F.M."/>
            <person name="Miettinen O."/>
            <person name="Hibbett D.S."/>
            <person name="Nagy L.G."/>
        </authorList>
    </citation>
    <scope>NUCLEOTIDE SEQUENCE [LARGE SCALE GENOMIC DNA]</scope>
    <source>
        <strain evidence="13 14">CBS 309.79</strain>
    </source>
</reference>
<feature type="domain" description="ABC transmembrane type-1" evidence="12">
    <location>
        <begin position="794"/>
        <end position="1074"/>
    </location>
</feature>
<dbReference type="Pfam" id="PF00664">
    <property type="entry name" value="ABC_membrane"/>
    <property type="match status" value="2"/>
</dbReference>
<dbReference type="Pfam" id="PF00005">
    <property type="entry name" value="ABC_tran"/>
    <property type="match status" value="2"/>
</dbReference>
<name>A0A5C3QAV7_9AGAR</name>
<feature type="transmembrane region" description="Helical" evidence="10">
    <location>
        <begin position="833"/>
        <end position="858"/>
    </location>
</feature>
<dbReference type="CDD" id="cd18597">
    <property type="entry name" value="ABC_6TM_YOR1_D1_like"/>
    <property type="match status" value="1"/>
</dbReference>
<feature type="region of interest" description="Disordered" evidence="9">
    <location>
        <begin position="489"/>
        <end position="511"/>
    </location>
</feature>
<dbReference type="PROSITE" id="PS00211">
    <property type="entry name" value="ABC_TRANSPORTER_1"/>
    <property type="match status" value="2"/>
</dbReference>
<evidence type="ECO:0000313" key="13">
    <source>
        <dbReference type="EMBL" id="TFK99122.1"/>
    </source>
</evidence>
<dbReference type="GO" id="GO:0005524">
    <property type="term" value="F:ATP binding"/>
    <property type="evidence" value="ECO:0007669"/>
    <property type="project" value="UniProtKB-KW"/>
</dbReference>
<feature type="transmembrane region" description="Helical" evidence="10">
    <location>
        <begin position="932"/>
        <end position="951"/>
    </location>
</feature>
<dbReference type="InterPro" id="IPR036640">
    <property type="entry name" value="ABC1_TM_sf"/>
</dbReference>
<dbReference type="InterPro" id="IPR003593">
    <property type="entry name" value="AAA+_ATPase"/>
</dbReference>
<dbReference type="PROSITE" id="PS50929">
    <property type="entry name" value="ABC_TM1F"/>
    <property type="match status" value="2"/>
</dbReference>
<evidence type="ECO:0000259" key="11">
    <source>
        <dbReference type="PROSITE" id="PS50893"/>
    </source>
</evidence>
<dbReference type="EMBL" id="ML178835">
    <property type="protein sequence ID" value="TFK99122.1"/>
    <property type="molecule type" value="Genomic_DNA"/>
</dbReference>
<dbReference type="FunFam" id="3.40.50.300:FF:000565">
    <property type="entry name" value="ABC bile acid transporter"/>
    <property type="match status" value="1"/>
</dbReference>
<comment type="similarity">
    <text evidence="2">Belongs to the ABC transporter superfamily. ABCC family. Conjugate transporter (TC 3.A.1.208) subfamily.</text>
</comment>
<evidence type="ECO:0000259" key="12">
    <source>
        <dbReference type="PROSITE" id="PS50929"/>
    </source>
</evidence>
<dbReference type="CDD" id="cd03244">
    <property type="entry name" value="ABCC_MRP_domain2"/>
    <property type="match status" value="1"/>
</dbReference>
<proteinExistence type="inferred from homology"/>
<dbReference type="Gene3D" id="1.20.1560.10">
    <property type="entry name" value="ABC transporter type 1, transmembrane domain"/>
    <property type="match status" value="2"/>
</dbReference>
<evidence type="ECO:0000256" key="7">
    <source>
        <dbReference type="ARBA" id="ARBA00022989"/>
    </source>
</evidence>
<evidence type="ECO:0000256" key="3">
    <source>
        <dbReference type="ARBA" id="ARBA00022448"/>
    </source>
</evidence>
<dbReference type="InterPro" id="IPR003439">
    <property type="entry name" value="ABC_transporter-like_ATP-bd"/>
</dbReference>
<sequence>MRNPFKPRPGSPAFGQGKIIPEVQASVLSRAFFAWLGPLLEVGFSRPLQHDDLWELPETKRSTYLTDLVEEKFYARCPPDNRPAHLRAGRTPSSGENLREKYTEQDNTVPAGDTTPSGTPGKDLNYDCSVPKALFQSFRGQIILSGILKLFAETLRTTSPLVTRVFLQWLTAAYTFHRLSDGQRTEEAEQGRTPQAFGYGIGLAFALFLMQEIASMVTAHFMLISMSTGLYIRTALIGSTFRKSLRLSGRARLEHTTGKITNIISTDVSKLDRFASLMHDLWVAPIQLTIGVGLLIGTLGYSALVGLGVLVLGLPIQIACVKVMIIQRRKGVKITDERLKSVNEVMQGIRLVKTLVWEDFYTFQIEQLRRREVHSIKIGAVARGGLFSLIMFLPILASTLSFITYALSGHYLDVAVIFTALQLFNVIRTPLTWLPVSLGAFAESLIAVKRIGALMIADELAGPHSVDLTSEHAVSMDADFTWEAIEKKSASKGQHNESDPSPASEAKADTPPSIASEEIFELKGMRLEVSKGSFVAIVGKIGSGKSSLVQAMLGEMRKTRGEVTLGGLVAYVPQSPWIQNLTLRENITFGLPFHEERFNSVITACCLDHDLGMLPQGEDTHIGEKGINISGGQKARVALARAAYSHSDIILLDDSLSAVDAYVGKAILEECLLSGPLQDRTRILVTHSLAVLSRVDYIYVLDQGVIAEQGTYSDLTGQSSSLLAGLLKEYGNDEEASRSSPLDDEAGEPSPQDARIAHDTEDLMQTEERLTGAVTWATYVKFLRHAGSVAWGPFIVIMIFSLQASSVATNLVLGFWTGSESGSGLPGFSQDTYIALYAALGAAGGLAAFITTVAYFFMCLQASFSLFKHAWSGVLRSPVSFFDTTPMGRILTRFSKDQDVVDKEIAIISLQALFTFSSVWGTVFLVFWTFPLLGIIFAPMIVLYYSFFLYYRRSSVETKRLDSLARSILYATFSETLTGLSTVRAYSLQKMCVDTVEEQIYQQNKAYYVTIAIQRWLSIRLDIFANLLILGICLFGVGFRESVNPSRIGVILTYTLNVTQMFTDMVSQAAQTEQNMNSVERLLEYTTLPHEGDADTVDDPPTDWPRTGSIEFRDAELVYRENLPLVLKGVSFKIQDGEKVGIVGRTGAGKSSLLQALFRLVELQAGHIFVDDVDIRKIELSTLRKGLALVPQESLLFHGSIRDNIDPLRQRTDAELISILRRCWLLPSEEASVDDTTAELKFNLDAAVGDDGSNYSAGQRQLLALARALARNSRIIVLDEATSSVDVETDSKVQITMKEEFSGCTLLCIAHRLNTIANYDRILVMDAGQVAEFDTVLNLFDSQSSIFRSLCDEANLSRVDILRIRGES</sequence>
<keyword evidence="7 10" id="KW-1133">Transmembrane helix</keyword>
<dbReference type="InterPro" id="IPR011527">
    <property type="entry name" value="ABC1_TM_dom"/>
</dbReference>
<feature type="compositionally biased region" description="Basic and acidic residues" evidence="9">
    <location>
        <begin position="489"/>
        <end position="498"/>
    </location>
</feature>
<evidence type="ECO:0000256" key="5">
    <source>
        <dbReference type="ARBA" id="ARBA00022741"/>
    </source>
</evidence>
<organism evidence="13 14">
    <name type="scientific">Pterulicium gracile</name>
    <dbReference type="NCBI Taxonomy" id="1884261"/>
    <lineage>
        <taxon>Eukaryota</taxon>
        <taxon>Fungi</taxon>
        <taxon>Dikarya</taxon>
        <taxon>Basidiomycota</taxon>
        <taxon>Agaricomycotina</taxon>
        <taxon>Agaricomycetes</taxon>
        <taxon>Agaricomycetidae</taxon>
        <taxon>Agaricales</taxon>
        <taxon>Pleurotineae</taxon>
        <taxon>Pterulaceae</taxon>
        <taxon>Pterulicium</taxon>
    </lineage>
</organism>
<comment type="subcellular location">
    <subcellularLocation>
        <location evidence="1">Membrane</location>
        <topology evidence="1">Multi-pass membrane protein</topology>
    </subcellularLocation>
</comment>
<keyword evidence="14" id="KW-1185">Reference proteome</keyword>
<feature type="transmembrane region" description="Helical" evidence="10">
    <location>
        <begin position="380"/>
        <end position="403"/>
    </location>
</feature>
<dbReference type="InterPro" id="IPR017871">
    <property type="entry name" value="ABC_transporter-like_CS"/>
</dbReference>
<feature type="region of interest" description="Disordered" evidence="9">
    <location>
        <begin position="80"/>
        <end position="122"/>
    </location>
</feature>
<dbReference type="FunFam" id="1.20.1560.10:FF:000006">
    <property type="entry name" value="ATP-binding cassette, sub-family C (CFTR/MRP), member 9"/>
    <property type="match status" value="1"/>
</dbReference>
<dbReference type="CDD" id="cd18606">
    <property type="entry name" value="ABC_6TM_YOR1_D2_like"/>
    <property type="match status" value="1"/>
</dbReference>
<protein>
    <submittedName>
        <fullName evidence="13">ATP-dependent bile acid permease</fullName>
    </submittedName>
</protein>
<dbReference type="GO" id="GO:0140359">
    <property type="term" value="F:ABC-type transporter activity"/>
    <property type="evidence" value="ECO:0007669"/>
    <property type="project" value="InterPro"/>
</dbReference>
<dbReference type="FunFam" id="1.20.1560.10:FF:000010">
    <property type="entry name" value="Multidrug resistance-associated ABC transporter"/>
    <property type="match status" value="1"/>
</dbReference>
<keyword evidence="8 10" id="KW-0472">Membrane</keyword>
<evidence type="ECO:0000313" key="14">
    <source>
        <dbReference type="Proteomes" id="UP000305067"/>
    </source>
</evidence>
<keyword evidence="4 10" id="KW-0812">Transmembrane</keyword>
<dbReference type="SUPFAM" id="SSF90123">
    <property type="entry name" value="ABC transporter transmembrane region"/>
    <property type="match status" value="2"/>
</dbReference>
<evidence type="ECO:0000256" key="9">
    <source>
        <dbReference type="SAM" id="MobiDB-lite"/>
    </source>
</evidence>